<dbReference type="EMBL" id="MF768985">
    <property type="protein sequence ID" value="ATU83851.1"/>
    <property type="molecule type" value="Genomic_DNA"/>
</dbReference>
<reference evidence="2" key="3">
    <citation type="journal article" date="2018" name="Aquaculture">
        <title>Complete genome sequence of a white spot syndrome virus associated with a disease incursion in Australia.</title>
        <authorList>
            <person name="Oakey J."/>
            <person name="Smith C.S."/>
        </authorList>
    </citation>
    <scope>NUCLEOTIDE SEQUENCE [LARGE SCALE GENOMIC DNA]</scope>
    <source>
        <strain evidence="2">WSSV-AU</strain>
    </source>
</reference>
<sequence length="79" mass="8612">MMRKNELHLLMRPAFYTPRCLEKHVTLYRSALDPSCSSLTDTKFWPVAGPLLRAKFVILSLSGTPSTSSSSSSASAPAP</sequence>
<protein>
    <submittedName>
        <fullName evidence="2">ORF912</fullName>
    </submittedName>
    <submittedName>
        <fullName evidence="1">Wsv393</fullName>
    </submittedName>
</protein>
<dbReference type="Proteomes" id="UP000267516">
    <property type="component" value="Segment"/>
</dbReference>
<dbReference type="Proteomes" id="UP000277283">
    <property type="component" value="Segment"/>
</dbReference>
<accession>K7WK95</accession>
<reference evidence="3" key="2">
    <citation type="submission" date="2012-08" db="EMBL/GenBank/DDBJ databases">
        <authorList>
            <person name="Choi T.-J."/>
        </authorList>
    </citation>
    <scope>NUCLEOTIDE SEQUENCE [LARGE SCALE GENOMIC DNA]</scope>
    <source>
        <strain evidence="3">K-LV1</strain>
    </source>
</reference>
<dbReference type="EMBL" id="JX515788">
    <property type="protein sequence ID" value="AFX59770.1"/>
    <property type="molecule type" value="Genomic_DNA"/>
</dbReference>
<name>K7WK95_9VIRU</name>
<evidence type="ECO:0000313" key="2">
    <source>
        <dbReference type="EMBL" id="ATU83851.1"/>
    </source>
</evidence>
<reference evidence="1" key="1">
    <citation type="submission" date="2012-08" db="EMBL/GenBank/DDBJ databases">
        <title>Cassytha pubescens and C. glabella (Lauraceae) are not disjunctly distributed between Australia and the Ryukyu Archipelago of Japan - evidence from morphological and molecular data.</title>
        <authorList>
            <person name="Kokubugata G."/>
            <person name="Nakamura K."/>
            <person name="Forster P.I."/>
            <person name="Wilson G.W."/>
            <person name="Holland A.E."/>
            <person name="Hirayama Y."/>
            <person name="Yokota M."/>
        </authorList>
    </citation>
    <scope>NUCLEOTIDE SEQUENCE</scope>
    <source>
        <strain evidence="1">K-LV1</strain>
    </source>
</reference>
<evidence type="ECO:0000313" key="3">
    <source>
        <dbReference type="Proteomes" id="UP000277283"/>
    </source>
</evidence>
<organism evidence="1 3">
    <name type="scientific">White spot syndrome virus</name>
    <dbReference type="NCBI Taxonomy" id="342409"/>
    <lineage>
        <taxon>Viruses</taxon>
        <taxon>Viruses incertae sedis</taxon>
        <taxon>Naldaviricetes</taxon>
        <taxon>Nimaviridae</taxon>
        <taxon>Whispovirus</taxon>
    </lineage>
</organism>
<gene>
    <name evidence="1" type="ORF">wssv_03930</name>
</gene>
<proteinExistence type="predicted"/>
<evidence type="ECO:0000313" key="1">
    <source>
        <dbReference type="EMBL" id="AFX59770.1"/>
    </source>
</evidence>